<evidence type="ECO:0000256" key="5">
    <source>
        <dbReference type="ARBA" id="ARBA00023242"/>
    </source>
</evidence>
<reference evidence="10" key="1">
    <citation type="submission" date="2022-04" db="EMBL/GenBank/DDBJ databases">
        <title>A functionally conserved STORR gene fusion in Papaver species that diverged 16.8 million years ago.</title>
        <authorList>
            <person name="Catania T."/>
        </authorList>
    </citation>
    <scope>NUCLEOTIDE SEQUENCE</scope>
    <source>
        <strain evidence="10">S-188037</strain>
    </source>
</reference>
<dbReference type="Pfam" id="PF04824">
    <property type="entry name" value="Rad21_Rec8"/>
    <property type="match status" value="1"/>
</dbReference>
<dbReference type="GO" id="GO:0007059">
    <property type="term" value="P:chromosome segregation"/>
    <property type="evidence" value="ECO:0007669"/>
    <property type="project" value="UniProtKB-KW"/>
</dbReference>
<feature type="domain" description="Rad21/Rec8-like protein C-terminal eukaryotic" evidence="8">
    <location>
        <begin position="615"/>
        <end position="664"/>
    </location>
</feature>
<dbReference type="PANTHER" id="PTHR12585">
    <property type="entry name" value="SCC1 / RAD21 FAMILY MEMBER"/>
    <property type="match status" value="1"/>
</dbReference>
<accession>A0AAD4SJN1</accession>
<dbReference type="AlphaFoldDB" id="A0AAD4SJN1"/>
<evidence type="ECO:0000256" key="1">
    <source>
        <dbReference type="ARBA" id="ARBA00004123"/>
    </source>
</evidence>
<dbReference type="InterPro" id="IPR039781">
    <property type="entry name" value="Rad21/Rec8-like"/>
</dbReference>
<evidence type="ECO:0000256" key="4">
    <source>
        <dbReference type="ARBA" id="ARBA00022829"/>
    </source>
</evidence>
<keyword evidence="11" id="KW-1185">Reference proteome</keyword>
<evidence type="ECO:0008006" key="12">
    <source>
        <dbReference type="Google" id="ProtNLM"/>
    </source>
</evidence>
<dbReference type="GO" id="GO:0008278">
    <property type="term" value="C:cohesin complex"/>
    <property type="evidence" value="ECO:0007669"/>
    <property type="project" value="InterPro"/>
</dbReference>
<evidence type="ECO:0000256" key="7">
    <source>
        <dbReference type="SAM" id="MobiDB-lite"/>
    </source>
</evidence>
<dbReference type="Proteomes" id="UP001202328">
    <property type="component" value="Unassembled WGS sequence"/>
</dbReference>
<keyword evidence="3" id="KW-0132">Cell division</keyword>
<comment type="similarity">
    <text evidence="2">Belongs to the rad21 family.</text>
</comment>
<evidence type="ECO:0000313" key="10">
    <source>
        <dbReference type="EMBL" id="KAI3910589.1"/>
    </source>
</evidence>
<evidence type="ECO:0000259" key="9">
    <source>
        <dbReference type="Pfam" id="PF04825"/>
    </source>
</evidence>
<name>A0AAD4SJN1_9MAGN</name>
<comment type="caution">
    <text evidence="10">The sequence shown here is derived from an EMBL/GenBank/DDBJ whole genome shotgun (WGS) entry which is preliminary data.</text>
</comment>
<evidence type="ECO:0000259" key="8">
    <source>
        <dbReference type="Pfam" id="PF04824"/>
    </source>
</evidence>
<dbReference type="EMBL" id="JAJJMB010010184">
    <property type="protein sequence ID" value="KAI3910589.1"/>
    <property type="molecule type" value="Genomic_DNA"/>
</dbReference>
<comment type="subcellular location">
    <subcellularLocation>
        <location evidence="1">Nucleus</location>
    </subcellularLocation>
</comment>
<gene>
    <name evidence="10" type="ORF">MKW98_027871</name>
</gene>
<evidence type="ECO:0000256" key="6">
    <source>
        <dbReference type="ARBA" id="ARBA00064543"/>
    </source>
</evidence>
<sequence>MFYSHQLLARKRPLGTVWMAAHLEKRLRRTHIDVTNIASTVDSIMFPEAPIALRLSAFLLLGVVRIYSKKLDYLKGDYDALAANLKTAFDHIENLNLPENASAAPFESVTMPLRTFELDAVDLDLDSSINFESTPDNHLKTLEDITLEDQVPVTQDPYLDFFINEDINMDRDTSPQEMIPDSSSSQMEEDIPLAPGSGAADGVSILSPNKQAEELNKSVPESHIPQEIPEIEVVRDADPNLNLPELPDILEGVAEKSLEQTENEKDSSPNSEHLLAGEQSEHIQHNPDPPTAFGSVESLGNVVSDISFRNESFEMAIQPTPPNEKEKVKSRKRKQFFDKNPVLSNKIMTGLVKDASMLVHKRRKLPCSSLDVWRFENRRRKDQIFYQSSVTGMSKSLQHLFERDYVSSRSQNIGPGDTQENAGAHTFVPDVDMEVDNQQPNVDTEVLPDVDTEVERIPPVVETETEHLQPDDNPEIEYGRFEDGSADRDFMTEFMATPTPSKTSMLEPQTGSLFETEVPSLDQTIHTEAVGSSIMKTPSFFSDRLSMDESASFSDIPGLLDSAEELNFLEADTTPVGQEENDPVDKLSVRASAVAQYLKNYSPPATETSQDQIGSLSLSKILHGKTRKQCARMFFETLVLTSFDYIKAHQEEAYGDISLTLTSRLKTLS</sequence>
<dbReference type="InterPro" id="IPR036390">
    <property type="entry name" value="WH_DNA-bd_sf"/>
</dbReference>
<feature type="domain" description="Rad21/Rec8-like protein N-terminal" evidence="9">
    <location>
        <begin position="1"/>
        <end position="102"/>
    </location>
</feature>
<keyword evidence="3" id="KW-0131">Cell cycle</keyword>
<evidence type="ECO:0000256" key="3">
    <source>
        <dbReference type="ARBA" id="ARBA00022776"/>
    </source>
</evidence>
<dbReference type="Pfam" id="PF04825">
    <property type="entry name" value="Rad21_Rec8_N"/>
    <property type="match status" value="1"/>
</dbReference>
<dbReference type="Gene3D" id="1.10.10.580">
    <property type="entry name" value="Structural maintenance of chromosome 1. Chain E"/>
    <property type="match status" value="1"/>
</dbReference>
<protein>
    <recommendedName>
        <fullName evidence="12">Sister chromatid cohesion 1 protein 3</fullName>
    </recommendedName>
</protein>
<feature type="region of interest" description="Disordered" evidence="7">
    <location>
        <begin position="171"/>
        <end position="204"/>
    </location>
</feature>
<dbReference type="InterPro" id="IPR023093">
    <property type="entry name" value="ScpA-like_C"/>
</dbReference>
<keyword evidence="5" id="KW-0539">Nucleus</keyword>
<evidence type="ECO:0000256" key="2">
    <source>
        <dbReference type="ARBA" id="ARBA00009870"/>
    </source>
</evidence>
<dbReference type="GO" id="GO:0007062">
    <property type="term" value="P:sister chromatid cohesion"/>
    <property type="evidence" value="ECO:0007669"/>
    <property type="project" value="InterPro"/>
</dbReference>
<dbReference type="CDD" id="cd21793">
    <property type="entry name" value="Rad21_Rec8_M_AtSYN1-like"/>
    <property type="match status" value="1"/>
</dbReference>
<dbReference type="GO" id="GO:0003682">
    <property type="term" value="F:chromatin binding"/>
    <property type="evidence" value="ECO:0007669"/>
    <property type="project" value="TreeGrafter"/>
</dbReference>
<dbReference type="GO" id="GO:1990414">
    <property type="term" value="P:replication-born double-strand break repair via sister chromatid exchange"/>
    <property type="evidence" value="ECO:0007669"/>
    <property type="project" value="TreeGrafter"/>
</dbReference>
<comment type="subunit">
    <text evidence="6">Component of the cohesin complex.</text>
</comment>
<keyword evidence="4" id="KW-0159">Chromosome partition</keyword>
<dbReference type="FunFam" id="1.10.10.580:FF:000002">
    <property type="entry name" value="Sister chromatid cohesion 1 protein 4"/>
    <property type="match status" value="1"/>
</dbReference>
<dbReference type="InterPro" id="IPR006910">
    <property type="entry name" value="Rad21_Rec8_N"/>
</dbReference>
<dbReference type="GO" id="GO:0005634">
    <property type="term" value="C:nucleus"/>
    <property type="evidence" value="ECO:0007669"/>
    <property type="project" value="UniProtKB-SubCell"/>
</dbReference>
<dbReference type="PANTHER" id="PTHR12585:SF55">
    <property type="entry name" value="SISTER CHROMATID COHESION 1 PROTEIN 3"/>
    <property type="match status" value="1"/>
</dbReference>
<keyword evidence="3" id="KW-0498">Mitosis</keyword>
<dbReference type="InterPro" id="IPR006909">
    <property type="entry name" value="Rad21/Rec8_C_eu"/>
</dbReference>
<dbReference type="SUPFAM" id="SSF46785">
    <property type="entry name" value="Winged helix' DNA-binding domain"/>
    <property type="match status" value="1"/>
</dbReference>
<proteinExistence type="inferred from homology"/>
<evidence type="ECO:0000313" key="11">
    <source>
        <dbReference type="Proteomes" id="UP001202328"/>
    </source>
</evidence>
<organism evidence="10 11">
    <name type="scientific">Papaver atlanticum</name>
    <dbReference type="NCBI Taxonomy" id="357466"/>
    <lineage>
        <taxon>Eukaryota</taxon>
        <taxon>Viridiplantae</taxon>
        <taxon>Streptophyta</taxon>
        <taxon>Embryophyta</taxon>
        <taxon>Tracheophyta</taxon>
        <taxon>Spermatophyta</taxon>
        <taxon>Magnoliopsida</taxon>
        <taxon>Ranunculales</taxon>
        <taxon>Papaveraceae</taxon>
        <taxon>Papaveroideae</taxon>
        <taxon>Papaver</taxon>
    </lineage>
</organism>